<keyword evidence="4 8" id="KW-0418">Kinase</keyword>
<accession>A0ABQ9XJ60</accession>
<proteinExistence type="predicted"/>
<keyword evidence="3" id="KW-0547">Nucleotide-binding</keyword>
<dbReference type="PANTHER" id="PTHR43671">
    <property type="entry name" value="SERINE/THREONINE-PROTEIN KINASE NEK"/>
    <property type="match status" value="1"/>
</dbReference>
<dbReference type="PROSITE" id="PS00108">
    <property type="entry name" value="PROTEIN_KINASE_ST"/>
    <property type="match status" value="1"/>
</dbReference>
<dbReference type="InterPro" id="IPR011009">
    <property type="entry name" value="Kinase-like_dom_sf"/>
</dbReference>
<feature type="domain" description="Protein kinase" evidence="7">
    <location>
        <begin position="13"/>
        <end position="275"/>
    </location>
</feature>
<dbReference type="InterPro" id="IPR050660">
    <property type="entry name" value="NEK_Ser/Thr_kinase"/>
</dbReference>
<keyword evidence="2 8" id="KW-0808">Transferase</keyword>
<dbReference type="SMART" id="SM00220">
    <property type="entry name" value="S_TKc"/>
    <property type="match status" value="1"/>
</dbReference>
<keyword evidence="6" id="KW-0175">Coiled coil</keyword>
<evidence type="ECO:0000256" key="4">
    <source>
        <dbReference type="ARBA" id="ARBA00022777"/>
    </source>
</evidence>
<evidence type="ECO:0000256" key="1">
    <source>
        <dbReference type="ARBA" id="ARBA00012513"/>
    </source>
</evidence>
<evidence type="ECO:0000256" key="2">
    <source>
        <dbReference type="ARBA" id="ARBA00022679"/>
    </source>
</evidence>
<dbReference type="Gene3D" id="1.10.510.10">
    <property type="entry name" value="Transferase(Phosphotransferase) domain 1"/>
    <property type="match status" value="1"/>
</dbReference>
<comment type="caution">
    <text evidence="8">The sequence shown here is derived from an EMBL/GenBank/DDBJ whole genome shotgun (WGS) entry which is preliminary data.</text>
</comment>
<protein>
    <recommendedName>
        <fullName evidence="1">non-specific serine/threonine protein kinase</fullName>
        <ecNumber evidence="1">2.7.11.1</ecNumber>
    </recommendedName>
</protein>
<organism evidence="8 9">
    <name type="scientific">Blattamonas nauphoetae</name>
    <dbReference type="NCBI Taxonomy" id="2049346"/>
    <lineage>
        <taxon>Eukaryota</taxon>
        <taxon>Metamonada</taxon>
        <taxon>Preaxostyla</taxon>
        <taxon>Oxymonadida</taxon>
        <taxon>Blattamonas</taxon>
    </lineage>
</organism>
<keyword evidence="9" id="KW-1185">Reference proteome</keyword>
<dbReference type="GO" id="GO:0004693">
    <property type="term" value="F:cyclin-dependent protein serine/threonine kinase activity"/>
    <property type="evidence" value="ECO:0007669"/>
    <property type="project" value="UniProtKB-EC"/>
</dbReference>
<feature type="coiled-coil region" evidence="6">
    <location>
        <begin position="282"/>
        <end position="309"/>
    </location>
</feature>
<sequence length="520" mass="57798">MTQKGESMIPPGYTLVRPISEGAFGRVLEIKELSTGQSYALKLIPRLTEADEKRAEREVSLLKRFSNPRIVGLHESVVMETYHGIVMDLGVRNLKDLMTDFESRNELIPLEVTVQICIDIAEGLCVMHNHPTHPMAHGDLKPENVLLTEDNRAMLCDLGAADASGVNMSHSAKEVGTFEYNSPERLDDTDQRGTPASDIWSLGVMLHRMVTGQSLFGGGSLTKMVRAISEFDESKISKTIPDDIRRVLVRILDPIPDSRATSPQLFRGRQFDKMLGPETPRSKMQYNQIQNLEKKLAELAKENKSLQEHNPKLDDFIENLISAQIVELPPLIIYPLHGYQVKDQTFTRFRHTHEPDEDDSEIGGLVALTEPITSGIISVSVSLRTIKKDAALLIQLAPATGPLTSLGDIITCETCFGFASSNGRLIVDSKSTDDKSRRKPCHQPLKEGDDVVIEVNMDSNPRTVQFFVNGKAGKSYGSDFPESMRVMIWTYGLGISFRLNSITCLTTPTPIAPEMKAVPW</sequence>
<keyword evidence="5" id="KW-0067">ATP-binding</keyword>
<evidence type="ECO:0000313" key="8">
    <source>
        <dbReference type="EMBL" id="KAK2950844.1"/>
    </source>
</evidence>
<evidence type="ECO:0000259" key="7">
    <source>
        <dbReference type="PROSITE" id="PS50011"/>
    </source>
</evidence>
<dbReference type="EC" id="2.7.11.1" evidence="1"/>
<reference evidence="8 9" key="1">
    <citation type="journal article" date="2022" name="bioRxiv">
        <title>Genomics of Preaxostyla Flagellates Illuminates Evolutionary Transitions and the Path Towards Mitochondrial Loss.</title>
        <authorList>
            <person name="Novak L.V.F."/>
            <person name="Treitli S.C."/>
            <person name="Pyrih J."/>
            <person name="Halakuc P."/>
            <person name="Pipaliya S.V."/>
            <person name="Vacek V."/>
            <person name="Brzon O."/>
            <person name="Soukal P."/>
            <person name="Eme L."/>
            <person name="Dacks J.B."/>
            <person name="Karnkowska A."/>
            <person name="Elias M."/>
            <person name="Hampl V."/>
        </authorList>
    </citation>
    <scope>NUCLEOTIDE SEQUENCE [LARGE SCALE GENOMIC DNA]</scope>
    <source>
        <strain evidence="8">NAU3</strain>
        <tissue evidence="8">Gut</tissue>
    </source>
</reference>
<dbReference type="InterPro" id="IPR043136">
    <property type="entry name" value="B30.2/SPRY_sf"/>
</dbReference>
<dbReference type="Proteomes" id="UP001281761">
    <property type="component" value="Unassembled WGS sequence"/>
</dbReference>
<evidence type="ECO:0000313" key="9">
    <source>
        <dbReference type="Proteomes" id="UP001281761"/>
    </source>
</evidence>
<evidence type="ECO:0000256" key="3">
    <source>
        <dbReference type="ARBA" id="ARBA00022741"/>
    </source>
</evidence>
<dbReference type="InterPro" id="IPR008271">
    <property type="entry name" value="Ser/Thr_kinase_AS"/>
</dbReference>
<name>A0ABQ9XJ60_9EUKA</name>
<dbReference type="Gene3D" id="3.30.200.20">
    <property type="entry name" value="Phosphorylase Kinase, domain 1"/>
    <property type="match status" value="1"/>
</dbReference>
<dbReference type="CDD" id="cd14014">
    <property type="entry name" value="STKc_PknB_like"/>
    <property type="match status" value="1"/>
</dbReference>
<dbReference type="SUPFAM" id="SSF56112">
    <property type="entry name" value="Protein kinase-like (PK-like)"/>
    <property type="match status" value="1"/>
</dbReference>
<gene>
    <name evidence="8" type="ORF">BLNAU_14262</name>
</gene>
<dbReference type="PROSITE" id="PS50011">
    <property type="entry name" value="PROTEIN_KINASE_DOM"/>
    <property type="match status" value="1"/>
</dbReference>
<dbReference type="EMBL" id="JARBJD010000129">
    <property type="protein sequence ID" value="KAK2950844.1"/>
    <property type="molecule type" value="Genomic_DNA"/>
</dbReference>
<dbReference type="PANTHER" id="PTHR43671:SF13">
    <property type="entry name" value="SERINE_THREONINE-PROTEIN KINASE NEK2"/>
    <property type="match status" value="1"/>
</dbReference>
<evidence type="ECO:0000256" key="6">
    <source>
        <dbReference type="SAM" id="Coils"/>
    </source>
</evidence>
<dbReference type="Gene3D" id="2.60.120.920">
    <property type="match status" value="1"/>
</dbReference>
<dbReference type="Pfam" id="PF00069">
    <property type="entry name" value="Pkinase"/>
    <property type="match status" value="1"/>
</dbReference>
<dbReference type="InterPro" id="IPR000719">
    <property type="entry name" value="Prot_kinase_dom"/>
</dbReference>
<evidence type="ECO:0000256" key="5">
    <source>
        <dbReference type="ARBA" id="ARBA00022840"/>
    </source>
</evidence>